<gene>
    <name evidence="2" type="ORF">SCHPADRAFT_832557</name>
</gene>
<reference evidence="2 3" key="1">
    <citation type="submission" date="2015-04" db="EMBL/GenBank/DDBJ databases">
        <title>Complete genome sequence of Schizopora paradoxa KUC8140, a cosmopolitan wood degrader in East Asia.</title>
        <authorList>
            <consortium name="DOE Joint Genome Institute"/>
            <person name="Min B."/>
            <person name="Park H."/>
            <person name="Jang Y."/>
            <person name="Kim J.-J."/>
            <person name="Kim K.H."/>
            <person name="Pangilinan J."/>
            <person name="Lipzen A."/>
            <person name="Riley R."/>
            <person name="Grigoriev I.V."/>
            <person name="Spatafora J.W."/>
            <person name="Choi I.-G."/>
        </authorList>
    </citation>
    <scope>NUCLEOTIDE SEQUENCE [LARGE SCALE GENOMIC DNA]</scope>
    <source>
        <strain evidence="2 3">KUC8140</strain>
    </source>
</reference>
<dbReference type="OrthoDB" id="2586076at2759"/>
<dbReference type="EMBL" id="KQ086027">
    <property type="protein sequence ID" value="KLO10414.1"/>
    <property type="molecule type" value="Genomic_DNA"/>
</dbReference>
<sequence length="461" mass="49320">MPPAHADQPPSYSFTAGSSSSTIRRDSYISNAGSSRSHPSPQYSPTAARTELVIDTQTLADSPNISSHEYVYNCKNLELNLGPKIWGTSVPSFGSNGVIEGRVCLSGDLKSIASIALKFEGKVITTFTERGLVSGAATTQIASVTSSLLPSAAGGWEPTLAFAIPIPAYALGRQSRLPPSLTTYLPGVTGEIKYALKLSVVRKGFRRNDSLKVPILYFPRNFATGPSLQTIPEPTVNLAALSVSSPNPGHVRVIELEPTWRKDTPCHSKSRSPAVFLSLPSTQSFASDEAISFALSIVSPHAPAISKLLKPSVKIQLVKRTRLWINNGKMGSKYDSPIGNADIHRTDDSHEGIVVLYGDLRSAVNSILASWRVANVAEQQYLIRVNVNPPSTVAAHIPSFILEQDIELCTDAFDSSEHEIITMGGTPSPAAGLLSQNPDDLGLGRQLSNISSAMSSYAAIR</sequence>
<organism evidence="2 3">
    <name type="scientific">Schizopora paradoxa</name>
    <dbReference type="NCBI Taxonomy" id="27342"/>
    <lineage>
        <taxon>Eukaryota</taxon>
        <taxon>Fungi</taxon>
        <taxon>Dikarya</taxon>
        <taxon>Basidiomycota</taxon>
        <taxon>Agaricomycotina</taxon>
        <taxon>Agaricomycetes</taxon>
        <taxon>Hymenochaetales</taxon>
        <taxon>Schizoporaceae</taxon>
        <taxon>Schizopora</taxon>
    </lineage>
</organism>
<dbReference type="InParanoid" id="A0A0H2RF53"/>
<protein>
    <recommendedName>
        <fullName evidence="4">Arrestin-like N-terminal domain-containing protein</fullName>
    </recommendedName>
</protein>
<feature type="region of interest" description="Disordered" evidence="1">
    <location>
        <begin position="1"/>
        <end position="46"/>
    </location>
</feature>
<evidence type="ECO:0000256" key="1">
    <source>
        <dbReference type="SAM" id="MobiDB-lite"/>
    </source>
</evidence>
<name>A0A0H2RF53_9AGAM</name>
<proteinExistence type="predicted"/>
<feature type="compositionally biased region" description="Polar residues" evidence="1">
    <location>
        <begin position="28"/>
        <end position="46"/>
    </location>
</feature>
<dbReference type="AlphaFoldDB" id="A0A0H2RF53"/>
<keyword evidence="3" id="KW-1185">Reference proteome</keyword>
<dbReference type="Proteomes" id="UP000053477">
    <property type="component" value="Unassembled WGS sequence"/>
</dbReference>
<evidence type="ECO:0000313" key="3">
    <source>
        <dbReference type="Proteomes" id="UP000053477"/>
    </source>
</evidence>
<accession>A0A0H2RF53</accession>
<dbReference type="STRING" id="27342.A0A0H2RF53"/>
<evidence type="ECO:0000313" key="2">
    <source>
        <dbReference type="EMBL" id="KLO10414.1"/>
    </source>
</evidence>
<feature type="compositionally biased region" description="Low complexity" evidence="1">
    <location>
        <begin position="11"/>
        <end position="21"/>
    </location>
</feature>
<evidence type="ECO:0008006" key="4">
    <source>
        <dbReference type="Google" id="ProtNLM"/>
    </source>
</evidence>